<feature type="transmembrane region" description="Helical" evidence="1">
    <location>
        <begin position="37"/>
        <end position="55"/>
    </location>
</feature>
<organism evidence="2 3">
    <name type="scientific">Paenibacillus athensensis</name>
    <dbReference type="NCBI Taxonomy" id="1967502"/>
    <lineage>
        <taxon>Bacteria</taxon>
        <taxon>Bacillati</taxon>
        <taxon>Bacillota</taxon>
        <taxon>Bacilli</taxon>
        <taxon>Bacillales</taxon>
        <taxon>Paenibacillaceae</taxon>
        <taxon>Paenibacillus</taxon>
    </lineage>
</organism>
<keyword evidence="3" id="KW-1185">Reference proteome</keyword>
<feature type="transmembrane region" description="Helical" evidence="1">
    <location>
        <begin position="6"/>
        <end position="25"/>
    </location>
</feature>
<accession>A0A4Y8QBI9</accession>
<feature type="transmembrane region" description="Helical" evidence="1">
    <location>
        <begin position="162"/>
        <end position="184"/>
    </location>
</feature>
<proteinExistence type="predicted"/>
<evidence type="ECO:0000256" key="1">
    <source>
        <dbReference type="SAM" id="Phobius"/>
    </source>
</evidence>
<dbReference type="EMBL" id="MYFO01000002">
    <property type="protein sequence ID" value="TFE91385.1"/>
    <property type="molecule type" value="Genomic_DNA"/>
</dbReference>
<feature type="transmembrane region" description="Helical" evidence="1">
    <location>
        <begin position="190"/>
        <end position="211"/>
    </location>
</feature>
<evidence type="ECO:0000313" key="2">
    <source>
        <dbReference type="EMBL" id="TFE91385.1"/>
    </source>
</evidence>
<dbReference type="AlphaFoldDB" id="A0A4Y8QBI9"/>
<protein>
    <submittedName>
        <fullName evidence="2">Uncharacterized protein</fullName>
    </submittedName>
</protein>
<keyword evidence="1" id="KW-0812">Transmembrane</keyword>
<gene>
    <name evidence="2" type="ORF">B5M42_02790</name>
</gene>
<name>A0A4Y8QBI9_9BACL</name>
<feature type="transmembrane region" description="Helical" evidence="1">
    <location>
        <begin position="122"/>
        <end position="141"/>
    </location>
</feature>
<reference evidence="2 3" key="1">
    <citation type="submission" date="2017-03" db="EMBL/GenBank/DDBJ databases">
        <title>Isolation of Levoglucosan Utilizing Bacteria.</title>
        <authorList>
            <person name="Arya A.S."/>
        </authorList>
    </citation>
    <scope>NUCLEOTIDE SEQUENCE [LARGE SCALE GENOMIC DNA]</scope>
    <source>
        <strain evidence="2 3">MEC069</strain>
    </source>
</reference>
<sequence>MHLVINVFFSFLEFLAGMSLANVLFRLPYENYKLLKQVLISLFLGILGGYFFIYWPQLGAYTFAFKLFMWIIAMTVVFRISIWYSALIGIISALIGGGLELVGYLITNLIQAVNLGALDESARNIVLGCVSVLLYGISLYLGSKKIGFHIPNIYSKPPLNKLSMIVSAILLASLFALMIAAYLFTGMISLTHVIVVFSLLACVSLTVAFSYQFNKKLLLDKYTRNGQQPWI</sequence>
<dbReference type="RefSeq" id="WP_134749503.1">
    <property type="nucleotide sequence ID" value="NZ_MYFO02000004.1"/>
</dbReference>
<evidence type="ECO:0000313" key="3">
    <source>
        <dbReference type="Proteomes" id="UP000298246"/>
    </source>
</evidence>
<keyword evidence="1" id="KW-1133">Transmembrane helix</keyword>
<comment type="caution">
    <text evidence="2">The sequence shown here is derived from an EMBL/GenBank/DDBJ whole genome shotgun (WGS) entry which is preliminary data.</text>
</comment>
<dbReference type="Proteomes" id="UP000298246">
    <property type="component" value="Unassembled WGS sequence"/>
</dbReference>
<feature type="transmembrane region" description="Helical" evidence="1">
    <location>
        <begin position="61"/>
        <end position="80"/>
    </location>
</feature>
<feature type="transmembrane region" description="Helical" evidence="1">
    <location>
        <begin position="87"/>
        <end position="110"/>
    </location>
</feature>
<keyword evidence="1" id="KW-0472">Membrane</keyword>